<sequence length="111" mass="11619">MAEQERTCRTRQEKAVAWAATHAGELAGVGAPLIGGAVWSPWLCLLAAPGAAAWVASELRLRRTTRTARTSITSADPPALPTAPPGHDQQATGDGDQAETAGSPERKEAHR</sequence>
<protein>
    <submittedName>
        <fullName evidence="1">Conjugal transfer protein TraH</fullName>
    </submittedName>
</protein>
<accession>A0ACD5BDJ9</accession>
<keyword evidence="2" id="KW-1185">Reference proteome</keyword>
<organism evidence="1 2">
    <name type="scientific">Amycolatopsis coloradensis</name>
    <dbReference type="NCBI Taxonomy" id="76021"/>
    <lineage>
        <taxon>Bacteria</taxon>
        <taxon>Bacillati</taxon>
        <taxon>Actinomycetota</taxon>
        <taxon>Actinomycetes</taxon>
        <taxon>Pseudonocardiales</taxon>
        <taxon>Pseudonocardiaceae</taxon>
        <taxon>Amycolatopsis</taxon>
    </lineage>
</organism>
<gene>
    <name evidence="1" type="ORF">LCL61_17505</name>
</gene>
<evidence type="ECO:0000313" key="2">
    <source>
        <dbReference type="Proteomes" id="UP001456344"/>
    </source>
</evidence>
<evidence type="ECO:0000313" key="1">
    <source>
        <dbReference type="EMBL" id="WYW17348.1"/>
    </source>
</evidence>
<dbReference type="EMBL" id="CP150484">
    <property type="protein sequence ID" value="WYW17348.1"/>
    <property type="molecule type" value="Genomic_DNA"/>
</dbReference>
<reference evidence="1" key="1">
    <citation type="submission" date="2023-10" db="EMBL/GenBank/DDBJ databases">
        <title>Whole genome sequencing of actinobacterial strain Amycolatopsis sp. (BCA-696) identifies the underlying plant growth-promoting genes.</title>
        <authorList>
            <person name="Gandham P."/>
            <person name="Vadla N."/>
            <person name="Saji A."/>
            <person name="Srinivas V."/>
            <person name="Ruperao P."/>
            <person name="Selvanayagam S."/>
            <person name="Saxena R.K."/>
            <person name="Rathore A."/>
            <person name="Gopalakrishnan S."/>
            <person name="Thakur V."/>
        </authorList>
    </citation>
    <scope>NUCLEOTIDE SEQUENCE</scope>
    <source>
        <strain evidence="1">BCA-696</strain>
    </source>
</reference>
<name>A0ACD5BDJ9_9PSEU</name>
<proteinExistence type="predicted"/>
<dbReference type="Proteomes" id="UP001456344">
    <property type="component" value="Chromosome"/>
</dbReference>